<dbReference type="AlphaFoldDB" id="A0A2R6NME2"/>
<protein>
    <submittedName>
        <fullName evidence="1">Uncharacterized protein</fullName>
    </submittedName>
</protein>
<evidence type="ECO:0000313" key="1">
    <source>
        <dbReference type="EMBL" id="PSR73193.1"/>
    </source>
</evidence>
<comment type="caution">
    <text evidence="1">The sequence shown here is derived from an EMBL/GenBank/DDBJ whole genome shotgun (WGS) entry which is preliminary data.</text>
</comment>
<organism evidence="1 2">
    <name type="scientific">Hermanssonia centrifuga</name>
    <dbReference type="NCBI Taxonomy" id="98765"/>
    <lineage>
        <taxon>Eukaryota</taxon>
        <taxon>Fungi</taxon>
        <taxon>Dikarya</taxon>
        <taxon>Basidiomycota</taxon>
        <taxon>Agaricomycotina</taxon>
        <taxon>Agaricomycetes</taxon>
        <taxon>Polyporales</taxon>
        <taxon>Meruliaceae</taxon>
        <taxon>Hermanssonia</taxon>
    </lineage>
</organism>
<dbReference type="EMBL" id="MLYV02001096">
    <property type="protein sequence ID" value="PSR73193.1"/>
    <property type="molecule type" value="Genomic_DNA"/>
</dbReference>
<keyword evidence="2" id="KW-1185">Reference proteome</keyword>
<evidence type="ECO:0000313" key="2">
    <source>
        <dbReference type="Proteomes" id="UP000186601"/>
    </source>
</evidence>
<reference evidence="1 2" key="1">
    <citation type="submission" date="2018-02" db="EMBL/GenBank/DDBJ databases">
        <title>Genome sequence of the basidiomycete white-rot fungus Phlebia centrifuga.</title>
        <authorList>
            <person name="Granchi Z."/>
            <person name="Peng M."/>
            <person name="de Vries R.P."/>
            <person name="Hilden K."/>
            <person name="Makela M.R."/>
            <person name="Grigoriev I."/>
            <person name="Riley R."/>
        </authorList>
    </citation>
    <scope>NUCLEOTIDE SEQUENCE [LARGE SCALE GENOMIC DNA]</scope>
    <source>
        <strain evidence="1 2">FBCC195</strain>
    </source>
</reference>
<dbReference type="Proteomes" id="UP000186601">
    <property type="component" value="Unassembled WGS sequence"/>
</dbReference>
<proteinExistence type="predicted"/>
<sequence>MHGFAGLPCVRYAVTASGRVPPSIANRPWWKNFDSDIMYDGRQQEVQIKRIGLP</sequence>
<gene>
    <name evidence="1" type="ORF">PHLCEN_2v10914</name>
</gene>
<name>A0A2R6NME2_9APHY</name>
<accession>A0A2R6NME2</accession>